<organism evidence="1 2">
    <name type="scientific">Danaus plexippus plexippus</name>
    <dbReference type="NCBI Taxonomy" id="278856"/>
    <lineage>
        <taxon>Eukaryota</taxon>
        <taxon>Metazoa</taxon>
        <taxon>Ecdysozoa</taxon>
        <taxon>Arthropoda</taxon>
        <taxon>Hexapoda</taxon>
        <taxon>Insecta</taxon>
        <taxon>Pterygota</taxon>
        <taxon>Neoptera</taxon>
        <taxon>Endopterygota</taxon>
        <taxon>Lepidoptera</taxon>
        <taxon>Glossata</taxon>
        <taxon>Ditrysia</taxon>
        <taxon>Papilionoidea</taxon>
        <taxon>Nymphalidae</taxon>
        <taxon>Danainae</taxon>
        <taxon>Danaini</taxon>
        <taxon>Danaina</taxon>
        <taxon>Danaus</taxon>
        <taxon>Danaus</taxon>
    </lineage>
</organism>
<evidence type="ECO:0000313" key="2">
    <source>
        <dbReference type="Proteomes" id="UP000007151"/>
    </source>
</evidence>
<gene>
    <name evidence="1" type="ORF">KGM_208920</name>
</gene>
<evidence type="ECO:0000313" key="1">
    <source>
        <dbReference type="EMBL" id="OWR47562.1"/>
    </source>
</evidence>
<comment type="caution">
    <text evidence="1">The sequence shown here is derived from an EMBL/GenBank/DDBJ whole genome shotgun (WGS) entry which is preliminary data.</text>
</comment>
<dbReference type="InParanoid" id="A0A212F1E4"/>
<dbReference type="EMBL" id="AGBW02010898">
    <property type="protein sequence ID" value="OWR47562.1"/>
    <property type="molecule type" value="Genomic_DNA"/>
</dbReference>
<proteinExistence type="predicted"/>
<dbReference type="AlphaFoldDB" id="A0A212F1E4"/>
<sequence>MKYILKLLDSINQCLIPKLAKNFDERENHPEFEIRNNTLDQNFKSLEQYLGDLDLPNTKGTATIIAALIILYKELDCECPWNGEKSKEYSKKLNIYFELVCGSRLDTILHENKNFNIQEIFNICLENLHSKLTYENFKKYPGQVEVYCWLAKDLRRFQVKVKPAQVFPAALLLIEDYININTSKGLICCLSILRCLTQKLQEMYTGILDQLMTESNLYRKGECLSFAKSIIEMHKVNCISENTFKVIICDCLDICTNEVVADILLNKTLECLDEWIQYGWCVWRFSTDYRMISILFKVLYVCKDNSTALYIQKLIVTFITLCKPEEKKQILKSLENVNKISSVNFRNQVEAIKKEINI</sequence>
<reference evidence="1 2" key="1">
    <citation type="journal article" date="2011" name="Cell">
        <title>The monarch butterfly genome yields insights into long-distance migration.</title>
        <authorList>
            <person name="Zhan S."/>
            <person name="Merlin C."/>
            <person name="Boore J.L."/>
            <person name="Reppert S.M."/>
        </authorList>
    </citation>
    <scope>NUCLEOTIDE SEQUENCE [LARGE SCALE GENOMIC DNA]</scope>
    <source>
        <strain evidence="1">F-2</strain>
    </source>
</reference>
<protein>
    <submittedName>
        <fullName evidence="1">Uncharacterized protein</fullName>
    </submittedName>
</protein>
<dbReference type="Proteomes" id="UP000007151">
    <property type="component" value="Unassembled WGS sequence"/>
</dbReference>
<accession>A0A212F1E4</accession>
<name>A0A212F1E4_DANPL</name>
<keyword evidence="2" id="KW-1185">Reference proteome</keyword>
<dbReference type="KEGG" id="dpl:KGM_208920"/>